<dbReference type="Proteomes" id="UP001633002">
    <property type="component" value="Unassembled WGS sequence"/>
</dbReference>
<reference evidence="1 2" key="1">
    <citation type="submission" date="2024-09" db="EMBL/GenBank/DDBJ databases">
        <title>Chromosome-scale assembly of Riccia sorocarpa.</title>
        <authorList>
            <person name="Paukszto L."/>
        </authorList>
    </citation>
    <scope>NUCLEOTIDE SEQUENCE [LARGE SCALE GENOMIC DNA]</scope>
    <source>
        <strain evidence="1">LP-2024</strain>
        <tissue evidence="1">Aerial parts of the thallus</tissue>
    </source>
</reference>
<dbReference type="InterPro" id="IPR026913">
    <property type="entry name" value="METTL24"/>
</dbReference>
<evidence type="ECO:0000313" key="2">
    <source>
        <dbReference type="Proteomes" id="UP001633002"/>
    </source>
</evidence>
<name>A0ABD3GHW2_9MARC</name>
<keyword evidence="2" id="KW-1185">Reference proteome</keyword>
<evidence type="ECO:0000313" key="1">
    <source>
        <dbReference type="EMBL" id="KAL3678196.1"/>
    </source>
</evidence>
<dbReference type="EMBL" id="JBJQOH010000007">
    <property type="protein sequence ID" value="KAL3678196.1"/>
    <property type="molecule type" value="Genomic_DNA"/>
</dbReference>
<proteinExistence type="predicted"/>
<dbReference type="PANTHER" id="PTHR32026">
    <property type="entry name" value="METHYLTRANSFERASE-LIKE PROTEIN 24"/>
    <property type="match status" value="1"/>
</dbReference>
<organism evidence="1 2">
    <name type="scientific">Riccia sorocarpa</name>
    <dbReference type="NCBI Taxonomy" id="122646"/>
    <lineage>
        <taxon>Eukaryota</taxon>
        <taxon>Viridiplantae</taxon>
        <taxon>Streptophyta</taxon>
        <taxon>Embryophyta</taxon>
        <taxon>Marchantiophyta</taxon>
        <taxon>Marchantiopsida</taxon>
        <taxon>Marchantiidae</taxon>
        <taxon>Marchantiales</taxon>
        <taxon>Ricciaceae</taxon>
        <taxon>Riccia</taxon>
    </lineage>
</organism>
<protein>
    <recommendedName>
        <fullName evidence="3">Methyltransferase FkbM domain-containing protein</fullName>
    </recommendedName>
</protein>
<gene>
    <name evidence="1" type="ORF">R1sor_021152</name>
</gene>
<accession>A0ABD3GHW2</accession>
<dbReference type="PANTHER" id="PTHR32026:SF27">
    <property type="entry name" value="METHYLTRANSFERASE FKBM DOMAIN-CONTAINING PROTEIN-RELATED"/>
    <property type="match status" value="1"/>
</dbReference>
<sequence>MRFASKNRLRDYQFSAFCARLQNTSIAFDSTGADSHIQKPCKVADYLYPSRWTTTERSTEEPVDCTKAEAYFEDDGEYEEPENPWSQVKWIGQPAACRVRGELIERLDVVNNFRRGYALRFAQDVEDRTHILPWMLGARVDLNRRKRRVFLDLGSKTFSSSIEWFIQMYPCDFTEIYAFEKKLNILIIPSGFSEQDNWAVGATGARRTKARPGVPSWIRKRIKIYNKFVSDADDPDASAVNITRFIKQELKLTAEDAVIVKMDIEDSEWPVLERWLNDGEMVQIVDEIFVEVHYKHSSMFNFNWNKFTHERNQAKRLLANLRWKGYYIHFWP</sequence>
<evidence type="ECO:0008006" key="3">
    <source>
        <dbReference type="Google" id="ProtNLM"/>
    </source>
</evidence>
<dbReference type="AlphaFoldDB" id="A0ABD3GHW2"/>
<comment type="caution">
    <text evidence="1">The sequence shown here is derived from an EMBL/GenBank/DDBJ whole genome shotgun (WGS) entry which is preliminary data.</text>
</comment>